<dbReference type="InterPro" id="IPR001736">
    <property type="entry name" value="PLipase_D/transphosphatidylase"/>
</dbReference>
<gene>
    <name evidence="2" type="ORF">Desaf_2578</name>
</gene>
<accession>F3YZU2</accession>
<feature type="domain" description="PLD phosphodiesterase" evidence="1">
    <location>
        <begin position="153"/>
        <end position="180"/>
    </location>
</feature>
<dbReference type="STRING" id="690850.Desaf_2578"/>
<dbReference type="CDD" id="cd09113">
    <property type="entry name" value="PLDc_ymdC_like_2"/>
    <property type="match status" value="1"/>
</dbReference>
<dbReference type="InterPro" id="IPR025202">
    <property type="entry name" value="PLD-like_dom"/>
</dbReference>
<dbReference type="RefSeq" id="WP_014260592.1">
    <property type="nucleotide sequence ID" value="NC_016629.1"/>
</dbReference>
<keyword evidence="3" id="KW-1185">Reference proteome</keyword>
<name>F3YZU2_DESAF</name>
<reference evidence="2 3" key="1">
    <citation type="journal article" date="2011" name="J. Bacteriol.">
        <title>Genome sequence of the mercury-methylating and pleomorphic Desulfovibrio africanus Strain Walvis Bay.</title>
        <authorList>
            <person name="Brown S.D."/>
            <person name="Wall J.D."/>
            <person name="Kucken A.M."/>
            <person name="Gilmour C.C."/>
            <person name="Podar M."/>
            <person name="Brandt C.C."/>
            <person name="Teshima H."/>
            <person name="Detter J.C."/>
            <person name="Han C.S."/>
            <person name="Land M.L."/>
            <person name="Lucas S."/>
            <person name="Han J."/>
            <person name="Pennacchio L."/>
            <person name="Nolan M."/>
            <person name="Pitluck S."/>
            <person name="Woyke T."/>
            <person name="Goodwin L."/>
            <person name="Palumbo A.V."/>
            <person name="Elias D.A."/>
        </authorList>
    </citation>
    <scope>NUCLEOTIDE SEQUENCE [LARGE SCALE GENOMIC DNA]</scope>
    <source>
        <strain evidence="2 3">Walvis Bay</strain>
    </source>
</reference>
<evidence type="ECO:0000313" key="3">
    <source>
        <dbReference type="Proteomes" id="UP000007844"/>
    </source>
</evidence>
<dbReference type="PANTHER" id="PTHR21248">
    <property type="entry name" value="CARDIOLIPIN SYNTHASE"/>
    <property type="match status" value="1"/>
</dbReference>
<dbReference type="SUPFAM" id="SSF56024">
    <property type="entry name" value="Phospholipase D/nuclease"/>
    <property type="match status" value="2"/>
</dbReference>
<evidence type="ECO:0000259" key="1">
    <source>
        <dbReference type="PROSITE" id="PS50035"/>
    </source>
</evidence>
<dbReference type="SMART" id="SM00155">
    <property type="entry name" value="PLDc"/>
    <property type="match status" value="2"/>
</dbReference>
<dbReference type="PROSITE" id="PS50035">
    <property type="entry name" value="PLD"/>
    <property type="match status" value="2"/>
</dbReference>
<dbReference type="GO" id="GO:0032049">
    <property type="term" value="P:cardiolipin biosynthetic process"/>
    <property type="evidence" value="ECO:0007669"/>
    <property type="project" value="UniProtKB-ARBA"/>
</dbReference>
<feature type="domain" description="PLD phosphodiesterase" evidence="1">
    <location>
        <begin position="389"/>
        <end position="416"/>
    </location>
</feature>
<evidence type="ECO:0000313" key="2">
    <source>
        <dbReference type="EMBL" id="EGJ50897.1"/>
    </source>
</evidence>
<dbReference type="GO" id="GO:0030572">
    <property type="term" value="F:phosphatidyltransferase activity"/>
    <property type="evidence" value="ECO:0007669"/>
    <property type="project" value="UniProtKB-ARBA"/>
</dbReference>
<sequence>MKSSLSSVSNDARTRFQRNCSDAYSSPESTFAGRFFEDQIRSNEGKSGFILLDEPGSAFNMRNGLAGLAERTLDLQYFIWEGDTTGRLLADAVIKAARRGVRVRVLLDDLHIKGRDRVIALLDHHPCIEIRLFNPFSSRVLQYIDFLFDFKRLNRRMHNKVFIMDNVIAVLGGRNIGNEYFGLGTDLNFRDLDLLSVGPIVQDISVGFDTFWNSSSAVPVRAVVRHFPVQEELERFLTERQRSKDLDDFPYALDYSPQEYQAALERSRDCFIWAEAESFVDDPDKENLPHTGVLSRLRRHGERIEKEFLLEVAYFVPGKAGIAYLSELTAKGVRVRILTNSLATNDVVAAHSGYAKYRRELIESGVQLRELPPDPRTLKKNWADSSRQVPISLHTKAMVFDRTSVFIGSMNLDPRSVVQNTETGLLVYSPELARQVAAFMDEAALPGNSYLLAFAAPARGKIVWQVMEEGTPAKQYIKDPETRFWRRCAATLLRILPEEQL</sequence>
<dbReference type="Pfam" id="PF13091">
    <property type="entry name" value="PLDc_2"/>
    <property type="match status" value="2"/>
</dbReference>
<dbReference type="PANTHER" id="PTHR21248:SF12">
    <property type="entry name" value="CARDIOLIPIN SYNTHASE C"/>
    <property type="match status" value="1"/>
</dbReference>
<organism evidence="2 3">
    <name type="scientific">Desulfocurvibacter africanus subsp. africanus str. Walvis Bay</name>
    <dbReference type="NCBI Taxonomy" id="690850"/>
    <lineage>
        <taxon>Bacteria</taxon>
        <taxon>Pseudomonadati</taxon>
        <taxon>Thermodesulfobacteriota</taxon>
        <taxon>Desulfovibrionia</taxon>
        <taxon>Desulfovibrionales</taxon>
        <taxon>Desulfovibrionaceae</taxon>
        <taxon>Desulfocurvibacter</taxon>
    </lineage>
</organism>
<dbReference type="HOGENOM" id="CLU_026287_0_0_7"/>
<dbReference type="AlphaFoldDB" id="F3YZU2"/>
<dbReference type="EMBL" id="CP003221">
    <property type="protein sequence ID" value="EGJ50897.1"/>
    <property type="molecule type" value="Genomic_DNA"/>
</dbReference>
<protein>
    <submittedName>
        <fullName evidence="2">Phospholipase D/Transphosphatidylase</fullName>
    </submittedName>
</protein>
<dbReference type="eggNOG" id="COG1502">
    <property type="taxonomic scope" value="Bacteria"/>
</dbReference>
<dbReference type="Proteomes" id="UP000007844">
    <property type="component" value="Chromosome"/>
</dbReference>
<dbReference type="KEGG" id="daf:Desaf_2578"/>
<dbReference type="CDD" id="cd09111">
    <property type="entry name" value="PLDc_ymdC_like_1"/>
    <property type="match status" value="1"/>
</dbReference>
<proteinExistence type="predicted"/>
<dbReference type="Gene3D" id="3.30.870.10">
    <property type="entry name" value="Endonuclease Chain A"/>
    <property type="match status" value="2"/>
</dbReference>